<dbReference type="PANTHER" id="PTHR43798">
    <property type="entry name" value="MONOACYLGLYCEROL LIPASE"/>
    <property type="match status" value="1"/>
</dbReference>
<organism evidence="3 4">
    <name type="scientific">Devosia ginsengisoli</name>
    <dbReference type="NCBI Taxonomy" id="400770"/>
    <lineage>
        <taxon>Bacteria</taxon>
        <taxon>Pseudomonadati</taxon>
        <taxon>Pseudomonadota</taxon>
        <taxon>Alphaproteobacteria</taxon>
        <taxon>Hyphomicrobiales</taxon>
        <taxon>Devosiaceae</taxon>
        <taxon>Devosia</taxon>
    </lineage>
</organism>
<proteinExistence type="predicted"/>
<dbReference type="EMBL" id="CP042304">
    <property type="protein sequence ID" value="QDZ10916.1"/>
    <property type="molecule type" value="Genomic_DNA"/>
</dbReference>
<dbReference type="InterPro" id="IPR050266">
    <property type="entry name" value="AB_hydrolase_sf"/>
</dbReference>
<dbReference type="GO" id="GO:0016020">
    <property type="term" value="C:membrane"/>
    <property type="evidence" value="ECO:0007669"/>
    <property type="project" value="TreeGrafter"/>
</dbReference>
<dbReference type="Proteomes" id="UP000315364">
    <property type="component" value="Chromosome"/>
</dbReference>
<dbReference type="InterPro" id="IPR000073">
    <property type="entry name" value="AB_hydrolase_1"/>
</dbReference>
<dbReference type="PRINTS" id="PR00412">
    <property type="entry name" value="EPOXHYDRLASE"/>
</dbReference>
<dbReference type="KEGG" id="dea:FPZ08_09235"/>
<dbReference type="Gene3D" id="3.40.50.1820">
    <property type="entry name" value="alpha/beta hydrolase"/>
    <property type="match status" value="1"/>
</dbReference>
<reference evidence="3 4" key="1">
    <citation type="submission" date="2019-07" db="EMBL/GenBank/DDBJ databases">
        <title>Full genome sequence of Devosia sp. Gsoil 520.</title>
        <authorList>
            <person name="Im W.-T."/>
        </authorList>
    </citation>
    <scope>NUCLEOTIDE SEQUENCE [LARGE SCALE GENOMIC DNA]</scope>
    <source>
        <strain evidence="3 4">Gsoil 520</strain>
    </source>
</reference>
<evidence type="ECO:0000256" key="1">
    <source>
        <dbReference type="ARBA" id="ARBA00022801"/>
    </source>
</evidence>
<dbReference type="AlphaFoldDB" id="A0A5B8LSA5"/>
<dbReference type="SUPFAM" id="SSF53474">
    <property type="entry name" value="alpha/beta-Hydrolases"/>
    <property type="match status" value="1"/>
</dbReference>
<name>A0A5B8LSA5_9HYPH</name>
<accession>A0A5B8LSA5</accession>
<evidence type="ECO:0000259" key="2">
    <source>
        <dbReference type="Pfam" id="PF00561"/>
    </source>
</evidence>
<feature type="domain" description="AB hydrolase-1" evidence="2">
    <location>
        <begin position="78"/>
        <end position="308"/>
    </location>
</feature>
<protein>
    <submittedName>
        <fullName evidence="3">Alpha/beta hydrolase</fullName>
    </submittedName>
</protein>
<evidence type="ECO:0000313" key="3">
    <source>
        <dbReference type="EMBL" id="QDZ10916.1"/>
    </source>
</evidence>
<evidence type="ECO:0000313" key="4">
    <source>
        <dbReference type="Proteomes" id="UP000315364"/>
    </source>
</evidence>
<dbReference type="PRINTS" id="PR00111">
    <property type="entry name" value="ABHYDROLASE"/>
</dbReference>
<dbReference type="InterPro" id="IPR000639">
    <property type="entry name" value="Epox_hydrolase-like"/>
</dbReference>
<gene>
    <name evidence="3" type="ORF">FPZ08_09235</name>
</gene>
<dbReference type="GO" id="GO:0016787">
    <property type="term" value="F:hydrolase activity"/>
    <property type="evidence" value="ECO:0007669"/>
    <property type="project" value="UniProtKB-KW"/>
</dbReference>
<dbReference type="OrthoDB" id="9804723at2"/>
<keyword evidence="1 3" id="KW-0378">Hydrolase</keyword>
<dbReference type="Pfam" id="PF00561">
    <property type="entry name" value="Abhydrolase_1"/>
    <property type="match status" value="1"/>
</dbReference>
<dbReference type="PANTHER" id="PTHR43798:SF31">
    <property type="entry name" value="AB HYDROLASE SUPERFAMILY PROTEIN YCLE"/>
    <property type="match status" value="1"/>
</dbReference>
<keyword evidence="4" id="KW-1185">Reference proteome</keyword>
<sequence>MRGRGRCPRRCAVSAPLTASRAAGRGVTISNSACWSRNRRRPLGATPSIRRIRVIGEAFSVAVGGAVLAGSQVGEGLPVVFLHAGVCDKRMWQSQMEMVVGEGWQAIAYDRRGYGETDSADEAFSHVDDLEAVLAALDIHAAVFVGCSMGGGLAVDFALRHPGRVIGLVLIGTSVTGAPWSATQAEQQIEAAEEDAWERGDRDMLNLVQAHEWLDGPRAQSGRVGGAVRALFLDMNALALGKPDLTQEERPPLAWPRVSEVGAPTLLLVGDEDFTALIDRHEHLSEEMPNAFAAVLEGVAHIPSIERPELVNSMLLEFLDAIEGGDDEDDE</sequence>
<dbReference type="InterPro" id="IPR029058">
    <property type="entry name" value="AB_hydrolase_fold"/>
</dbReference>